<feature type="compositionally biased region" description="Basic residues" evidence="1">
    <location>
        <begin position="41"/>
        <end position="65"/>
    </location>
</feature>
<feature type="compositionally biased region" description="Basic residues" evidence="1">
    <location>
        <begin position="1"/>
        <end position="18"/>
    </location>
</feature>
<evidence type="ECO:0000256" key="1">
    <source>
        <dbReference type="SAM" id="MobiDB-lite"/>
    </source>
</evidence>
<gene>
    <name evidence="3" type="ORF">CP970_09580</name>
</gene>
<dbReference type="InterPro" id="IPR001932">
    <property type="entry name" value="PPM-type_phosphatase-like_dom"/>
</dbReference>
<dbReference type="SUPFAM" id="SSF81606">
    <property type="entry name" value="PP2C-like"/>
    <property type="match status" value="1"/>
</dbReference>
<proteinExistence type="predicted"/>
<evidence type="ECO:0000313" key="4">
    <source>
        <dbReference type="Proteomes" id="UP000325529"/>
    </source>
</evidence>
<dbReference type="InterPro" id="IPR036457">
    <property type="entry name" value="PPM-type-like_dom_sf"/>
</dbReference>
<feature type="compositionally biased region" description="Basic and acidic residues" evidence="1">
    <location>
        <begin position="66"/>
        <end position="79"/>
    </location>
</feature>
<feature type="domain" description="PPM-type phosphatase" evidence="2">
    <location>
        <begin position="116"/>
        <end position="358"/>
    </location>
</feature>
<feature type="region of interest" description="Disordered" evidence="1">
    <location>
        <begin position="1"/>
        <end position="93"/>
    </location>
</feature>
<dbReference type="Proteomes" id="UP000325529">
    <property type="component" value="Chromosome"/>
</dbReference>
<organism evidence="3 4">
    <name type="scientific">Streptomyces kanamyceticus</name>
    <dbReference type="NCBI Taxonomy" id="1967"/>
    <lineage>
        <taxon>Bacteria</taxon>
        <taxon>Bacillati</taxon>
        <taxon>Actinomycetota</taxon>
        <taxon>Actinomycetes</taxon>
        <taxon>Kitasatosporales</taxon>
        <taxon>Streptomycetaceae</taxon>
        <taxon>Streptomyces</taxon>
    </lineage>
</organism>
<dbReference type="EMBL" id="CP023699">
    <property type="protein sequence ID" value="QEU91096.1"/>
    <property type="molecule type" value="Genomic_DNA"/>
</dbReference>
<dbReference type="Gene3D" id="3.60.40.10">
    <property type="entry name" value="PPM-type phosphatase domain"/>
    <property type="match status" value="1"/>
</dbReference>
<dbReference type="AlphaFoldDB" id="A0A5J6GD05"/>
<dbReference type="KEGG" id="ska:CP970_09580"/>
<evidence type="ECO:0000259" key="2">
    <source>
        <dbReference type="Pfam" id="PF13672"/>
    </source>
</evidence>
<evidence type="ECO:0000313" key="3">
    <source>
        <dbReference type="EMBL" id="QEU91096.1"/>
    </source>
</evidence>
<accession>A0A5J6GD05</accession>
<dbReference type="Pfam" id="PF13672">
    <property type="entry name" value="PP2C_2"/>
    <property type="match status" value="1"/>
</dbReference>
<protein>
    <submittedName>
        <fullName evidence="3">Protein phosphatase 2C domain-containing protein</fullName>
    </submittedName>
</protein>
<keyword evidence="4" id="KW-1185">Reference proteome</keyword>
<name>A0A5J6GD05_STRKN</name>
<reference evidence="3 4" key="1">
    <citation type="submission" date="2017-09" db="EMBL/GenBank/DDBJ databases">
        <authorList>
            <person name="Lee N."/>
            <person name="Cho B.-K."/>
        </authorList>
    </citation>
    <scope>NUCLEOTIDE SEQUENCE [LARGE SCALE GENOMIC DNA]</scope>
    <source>
        <strain evidence="3 4">ATCC 12853</strain>
    </source>
</reference>
<sequence>MGQARRPRRRRHRGRRRQEHAQGVPRQPRTGAAAGEEPAPARRRHPLDVHRRRQGRLHPQGRRRHQADDADRRAVDDQGRRRHLVSGPETTTEAVATAAGPWTLLDGAVKGVAKKYSQDRGAALSVADGRAVVLAVADGHGSAAHFRSDLGSRWAVEEFTACARTFAHEVARVGADAAGWPGLRAEARGLPRQVGHRWRERALLHDANSPAHGARSRAFGTACCPGAQAREEPPDLAAYGSTLIGAVLTRDMVFCWQLGDGDVVFVDGDGVPHTPLSTGPDLGDETDSLCEPEPWRKTRSHWQPFTGGVPPCLLISTDGLSKSFADDQGFLDFATGLHERVTEQGVAAVRTQLPDWLARAARFSGDDTTLVGAVTAPAQHSDAT</sequence>